<accession>A0A640WDT7</accession>
<dbReference type="InterPro" id="IPR011711">
    <property type="entry name" value="GntR_C"/>
</dbReference>
<dbReference type="InterPro" id="IPR000524">
    <property type="entry name" value="Tscrpt_reg_HTH_GntR"/>
</dbReference>
<comment type="caution">
    <text evidence="5">The sequence shown here is derived from an EMBL/GenBank/DDBJ whole genome shotgun (WGS) entry which is preliminary data.</text>
</comment>
<dbReference type="SUPFAM" id="SSF46785">
    <property type="entry name" value="Winged helix' DNA-binding domain"/>
    <property type="match status" value="1"/>
</dbReference>
<dbReference type="EMBL" id="VTPX01000005">
    <property type="protein sequence ID" value="KAA0018137.1"/>
    <property type="molecule type" value="Genomic_DNA"/>
</dbReference>
<protein>
    <submittedName>
        <fullName evidence="5">GntR family transcriptional regulator</fullName>
    </submittedName>
</protein>
<feature type="domain" description="HTH gntR-type" evidence="4">
    <location>
        <begin position="16"/>
        <end position="83"/>
    </location>
</feature>
<evidence type="ECO:0000259" key="4">
    <source>
        <dbReference type="PROSITE" id="PS50949"/>
    </source>
</evidence>
<dbReference type="Pfam" id="PF00392">
    <property type="entry name" value="GntR"/>
    <property type="match status" value="1"/>
</dbReference>
<reference evidence="5 6" key="1">
    <citation type="submission" date="2019-08" db="EMBL/GenBank/DDBJ databases">
        <title>Bioinformatics analysis of the strain L3 and L5.</title>
        <authorList>
            <person name="Li X."/>
        </authorList>
    </citation>
    <scope>NUCLEOTIDE SEQUENCE [LARGE SCALE GENOMIC DNA]</scope>
    <source>
        <strain evidence="5 6">L3</strain>
    </source>
</reference>
<dbReference type="Proteomes" id="UP000466024">
    <property type="component" value="Unassembled WGS sequence"/>
</dbReference>
<dbReference type="PRINTS" id="PR00035">
    <property type="entry name" value="HTHGNTR"/>
</dbReference>
<dbReference type="Gene3D" id="1.20.120.530">
    <property type="entry name" value="GntR ligand-binding domain-like"/>
    <property type="match status" value="1"/>
</dbReference>
<dbReference type="Pfam" id="PF07729">
    <property type="entry name" value="FCD"/>
    <property type="match status" value="1"/>
</dbReference>
<dbReference type="PANTHER" id="PTHR43537">
    <property type="entry name" value="TRANSCRIPTIONAL REGULATOR, GNTR FAMILY"/>
    <property type="match status" value="1"/>
</dbReference>
<evidence type="ECO:0000313" key="6">
    <source>
        <dbReference type="Proteomes" id="UP000466024"/>
    </source>
</evidence>
<keyword evidence="6" id="KW-1185">Reference proteome</keyword>
<dbReference type="GO" id="GO:0003677">
    <property type="term" value="F:DNA binding"/>
    <property type="evidence" value="ECO:0007669"/>
    <property type="project" value="UniProtKB-KW"/>
</dbReference>
<dbReference type="SUPFAM" id="SSF48008">
    <property type="entry name" value="GntR ligand-binding domain-like"/>
    <property type="match status" value="1"/>
</dbReference>
<keyword evidence="3" id="KW-0804">Transcription</keyword>
<dbReference type="PANTHER" id="PTHR43537:SF49">
    <property type="entry name" value="TRANSCRIPTIONAL REGULATORY PROTEIN"/>
    <property type="match status" value="1"/>
</dbReference>
<dbReference type="Gene3D" id="1.10.10.10">
    <property type="entry name" value="Winged helix-like DNA-binding domain superfamily/Winged helix DNA-binding domain"/>
    <property type="match status" value="1"/>
</dbReference>
<keyword evidence="1" id="KW-0805">Transcription regulation</keyword>
<evidence type="ECO:0000256" key="3">
    <source>
        <dbReference type="ARBA" id="ARBA00023163"/>
    </source>
</evidence>
<sequence length="225" mass="25290">MQTLDIDRILQGTRIQSLAGQAYQQLFEMIQLGRLPAGTLLQERSLAEALNISRTPVREALSRLEHEGFAIRVARGQLAVKAPSIHEYMEILRVRALLEGESAWHAAQRLGTEAIEVLTQQVTALLETPAEARTSEQLHRVDDALHNGIALASDNQLLARMVADLRLKTRVFDLAQVPERFEPGCREHLAILDRLHERDGQGARKAMETHIDNVRQSIINRLAHI</sequence>
<dbReference type="CDD" id="cd07377">
    <property type="entry name" value="WHTH_GntR"/>
    <property type="match status" value="1"/>
</dbReference>
<dbReference type="SMART" id="SM00895">
    <property type="entry name" value="FCD"/>
    <property type="match status" value="1"/>
</dbReference>
<dbReference type="PROSITE" id="PS50949">
    <property type="entry name" value="HTH_GNTR"/>
    <property type="match status" value="1"/>
</dbReference>
<dbReference type="InterPro" id="IPR036390">
    <property type="entry name" value="WH_DNA-bd_sf"/>
</dbReference>
<proteinExistence type="predicted"/>
<dbReference type="GO" id="GO:0003700">
    <property type="term" value="F:DNA-binding transcription factor activity"/>
    <property type="evidence" value="ECO:0007669"/>
    <property type="project" value="InterPro"/>
</dbReference>
<keyword evidence="2" id="KW-0238">DNA-binding</keyword>
<dbReference type="SMART" id="SM00345">
    <property type="entry name" value="HTH_GNTR"/>
    <property type="match status" value="1"/>
</dbReference>
<evidence type="ECO:0000256" key="1">
    <source>
        <dbReference type="ARBA" id="ARBA00023015"/>
    </source>
</evidence>
<dbReference type="RefSeq" id="WP_149435340.1">
    <property type="nucleotide sequence ID" value="NZ_VTPX01000005.1"/>
</dbReference>
<evidence type="ECO:0000256" key="2">
    <source>
        <dbReference type="ARBA" id="ARBA00023125"/>
    </source>
</evidence>
<name>A0A640WDT7_9GAMM</name>
<gene>
    <name evidence="5" type="ORF">F0A16_10400</name>
</gene>
<dbReference type="InterPro" id="IPR036388">
    <property type="entry name" value="WH-like_DNA-bd_sf"/>
</dbReference>
<dbReference type="InterPro" id="IPR008920">
    <property type="entry name" value="TF_FadR/GntR_C"/>
</dbReference>
<evidence type="ECO:0000313" key="5">
    <source>
        <dbReference type="EMBL" id="KAA0018137.1"/>
    </source>
</evidence>
<dbReference type="AlphaFoldDB" id="A0A640WDT7"/>
<organism evidence="5 6">
    <name type="scientific">Salinicola corii</name>
    <dbReference type="NCBI Taxonomy" id="2606937"/>
    <lineage>
        <taxon>Bacteria</taxon>
        <taxon>Pseudomonadati</taxon>
        <taxon>Pseudomonadota</taxon>
        <taxon>Gammaproteobacteria</taxon>
        <taxon>Oceanospirillales</taxon>
        <taxon>Halomonadaceae</taxon>
        <taxon>Salinicola</taxon>
    </lineage>
</organism>